<keyword evidence="3" id="KW-1185">Reference proteome</keyword>
<proteinExistence type="predicted"/>
<feature type="region of interest" description="Disordered" evidence="1">
    <location>
        <begin position="179"/>
        <end position="220"/>
    </location>
</feature>
<feature type="compositionally biased region" description="Basic and acidic residues" evidence="1">
    <location>
        <begin position="538"/>
        <end position="550"/>
    </location>
</feature>
<evidence type="ECO:0000313" key="3">
    <source>
        <dbReference type="Proteomes" id="UP000024635"/>
    </source>
</evidence>
<feature type="compositionally biased region" description="Polar residues" evidence="1">
    <location>
        <begin position="248"/>
        <end position="277"/>
    </location>
</feature>
<dbReference type="OrthoDB" id="10563491at2759"/>
<gene>
    <name evidence="2" type="primary">Acey_s0657.g1244</name>
    <name evidence="2" type="ORF">Y032_0657g1244</name>
</gene>
<sequence>MASKVHPATPEQPNEMSLVERVRMIEFFTQQRQIEKQRKQWYNRPTQGRRWQGDFNGNRGRGRSTGNNNNRNGYYSRNNNVGPSQRFNNNAGFENRGNYDTNVRRGNDINANVLPHNNTNVNIASHQRDAPQRSRVLASPQYIPNGPISSTSSSDTEGASPEPEDGVYTDDEIAMEEAAQRAEAANKATDPSKEDDQDDRRSDAQGRLPSNNNPNPHAPFKELDTVYFSAEVDTRLPLYTRPAEARTPKSTPTNENETRLPLNNQPRETRATKSTPTNEKDTRLPLYTQPRETRTTKSTPTNEKDTRLPLYTQPIEARAGKSTPSSEKDTRRPLYTQTENRTAKSTPTNEVHSGDKTLESFGNRGSSGFYSVPLRSRTLNSTNTEVTTGKTDRQPTEILARANKKLDEIAYYSNPFRRDARLSYIPVGREPCSSTNPGEPQPSINYPLRDLTQLPMQDLINIRMCTPTPQELPDPTTIFGDVFSAPTDAPTDAVENVQEAENNFGVPVSNRRNQVLEECLCGVPENSDQRRQKQQTSDVHRADSDAFKPR</sequence>
<evidence type="ECO:0000313" key="2">
    <source>
        <dbReference type="EMBL" id="EYC39406.1"/>
    </source>
</evidence>
<feature type="compositionally biased region" description="Low complexity" evidence="1">
    <location>
        <begin position="64"/>
        <end position="80"/>
    </location>
</feature>
<feature type="region of interest" description="Disordered" evidence="1">
    <location>
        <begin position="140"/>
        <end position="167"/>
    </location>
</feature>
<feature type="region of interest" description="Disordered" evidence="1">
    <location>
        <begin position="44"/>
        <end position="117"/>
    </location>
</feature>
<feature type="compositionally biased region" description="Basic and acidic residues" evidence="1">
    <location>
        <begin position="190"/>
        <end position="204"/>
    </location>
</feature>
<dbReference type="Proteomes" id="UP000024635">
    <property type="component" value="Unassembled WGS sequence"/>
</dbReference>
<organism evidence="2 3">
    <name type="scientific">Ancylostoma ceylanicum</name>
    <dbReference type="NCBI Taxonomy" id="53326"/>
    <lineage>
        <taxon>Eukaryota</taxon>
        <taxon>Metazoa</taxon>
        <taxon>Ecdysozoa</taxon>
        <taxon>Nematoda</taxon>
        <taxon>Chromadorea</taxon>
        <taxon>Rhabditida</taxon>
        <taxon>Rhabditina</taxon>
        <taxon>Rhabditomorpha</taxon>
        <taxon>Strongyloidea</taxon>
        <taxon>Ancylostomatidae</taxon>
        <taxon>Ancylostomatinae</taxon>
        <taxon>Ancylostoma</taxon>
    </lineage>
</organism>
<name>A0A016WIF3_9BILA</name>
<dbReference type="AlphaFoldDB" id="A0A016WIF3"/>
<feature type="compositionally biased region" description="Polar residues" evidence="1">
    <location>
        <begin position="335"/>
        <end position="351"/>
    </location>
</feature>
<accession>A0A016WIF3</accession>
<dbReference type="EMBL" id="JARK01000257">
    <property type="protein sequence ID" value="EYC39406.1"/>
    <property type="molecule type" value="Genomic_DNA"/>
</dbReference>
<feature type="region of interest" description="Disordered" evidence="1">
    <location>
        <begin position="523"/>
        <end position="550"/>
    </location>
</feature>
<feature type="compositionally biased region" description="Polar residues" evidence="1">
    <location>
        <begin position="81"/>
        <end position="92"/>
    </location>
</feature>
<evidence type="ECO:0000256" key="1">
    <source>
        <dbReference type="SAM" id="MobiDB-lite"/>
    </source>
</evidence>
<protein>
    <submittedName>
        <fullName evidence="2">Uncharacterized protein</fullName>
    </submittedName>
</protein>
<comment type="caution">
    <text evidence="2">The sequence shown here is derived from an EMBL/GenBank/DDBJ whole genome shotgun (WGS) entry which is preliminary data.</text>
</comment>
<feature type="region of interest" description="Disordered" evidence="1">
    <location>
        <begin position="234"/>
        <end position="364"/>
    </location>
</feature>
<reference evidence="3" key="1">
    <citation type="journal article" date="2015" name="Nat. Genet.">
        <title>The genome and transcriptome of the zoonotic hookworm Ancylostoma ceylanicum identify infection-specific gene families.</title>
        <authorList>
            <person name="Schwarz E.M."/>
            <person name="Hu Y."/>
            <person name="Antoshechkin I."/>
            <person name="Miller M.M."/>
            <person name="Sternberg P.W."/>
            <person name="Aroian R.V."/>
        </authorList>
    </citation>
    <scope>NUCLEOTIDE SEQUENCE</scope>
    <source>
        <strain evidence="3">HY135</strain>
    </source>
</reference>